<reference evidence="1" key="2">
    <citation type="submission" date="2020-11" db="EMBL/GenBank/DDBJ databases">
        <authorList>
            <person name="McCartney M.A."/>
            <person name="Auch B."/>
            <person name="Kono T."/>
            <person name="Mallez S."/>
            <person name="Becker A."/>
            <person name="Gohl D.M."/>
            <person name="Silverstein K.A.T."/>
            <person name="Koren S."/>
            <person name="Bechman K.B."/>
            <person name="Herman A."/>
            <person name="Abrahante J.E."/>
            <person name="Garbe J."/>
        </authorList>
    </citation>
    <scope>NUCLEOTIDE SEQUENCE</scope>
    <source>
        <strain evidence="1">Duluth1</strain>
        <tissue evidence="1">Whole animal</tissue>
    </source>
</reference>
<sequence>MVCNQNGLNVLRIKSATGNYSQCHTICSSVTGRKNETLASLRVVLSFPDTLSPLDTGLTSLWADHSGVANSSFFIIQDRGDNKMHVLGNSDCSQAGHCVCDAAVNCS</sequence>
<name>A0A9D4MT57_DREPO</name>
<dbReference type="AlphaFoldDB" id="A0A9D4MT57"/>
<dbReference type="EMBL" id="JAIWYP010000001">
    <property type="protein sequence ID" value="KAH3881725.1"/>
    <property type="molecule type" value="Genomic_DNA"/>
</dbReference>
<evidence type="ECO:0000313" key="2">
    <source>
        <dbReference type="Proteomes" id="UP000828390"/>
    </source>
</evidence>
<proteinExistence type="predicted"/>
<protein>
    <submittedName>
        <fullName evidence="1">Uncharacterized protein</fullName>
    </submittedName>
</protein>
<dbReference type="Proteomes" id="UP000828390">
    <property type="component" value="Unassembled WGS sequence"/>
</dbReference>
<keyword evidence="2" id="KW-1185">Reference proteome</keyword>
<evidence type="ECO:0000313" key="1">
    <source>
        <dbReference type="EMBL" id="KAH3881725.1"/>
    </source>
</evidence>
<accession>A0A9D4MT57</accession>
<gene>
    <name evidence="1" type="ORF">DPMN_005652</name>
</gene>
<organism evidence="1 2">
    <name type="scientific">Dreissena polymorpha</name>
    <name type="common">Zebra mussel</name>
    <name type="synonym">Mytilus polymorpha</name>
    <dbReference type="NCBI Taxonomy" id="45954"/>
    <lineage>
        <taxon>Eukaryota</taxon>
        <taxon>Metazoa</taxon>
        <taxon>Spiralia</taxon>
        <taxon>Lophotrochozoa</taxon>
        <taxon>Mollusca</taxon>
        <taxon>Bivalvia</taxon>
        <taxon>Autobranchia</taxon>
        <taxon>Heteroconchia</taxon>
        <taxon>Euheterodonta</taxon>
        <taxon>Imparidentia</taxon>
        <taxon>Neoheterodontei</taxon>
        <taxon>Myida</taxon>
        <taxon>Dreissenoidea</taxon>
        <taxon>Dreissenidae</taxon>
        <taxon>Dreissena</taxon>
    </lineage>
</organism>
<reference evidence="1" key="1">
    <citation type="journal article" date="2019" name="bioRxiv">
        <title>The Genome of the Zebra Mussel, Dreissena polymorpha: A Resource for Invasive Species Research.</title>
        <authorList>
            <person name="McCartney M.A."/>
            <person name="Auch B."/>
            <person name="Kono T."/>
            <person name="Mallez S."/>
            <person name="Zhang Y."/>
            <person name="Obille A."/>
            <person name="Becker A."/>
            <person name="Abrahante J.E."/>
            <person name="Garbe J."/>
            <person name="Badalamenti J.P."/>
            <person name="Herman A."/>
            <person name="Mangelson H."/>
            <person name="Liachko I."/>
            <person name="Sullivan S."/>
            <person name="Sone E.D."/>
            <person name="Koren S."/>
            <person name="Silverstein K.A.T."/>
            <person name="Beckman K.B."/>
            <person name="Gohl D.M."/>
        </authorList>
    </citation>
    <scope>NUCLEOTIDE SEQUENCE</scope>
    <source>
        <strain evidence="1">Duluth1</strain>
        <tissue evidence="1">Whole animal</tissue>
    </source>
</reference>
<comment type="caution">
    <text evidence="1">The sequence shown here is derived from an EMBL/GenBank/DDBJ whole genome shotgun (WGS) entry which is preliminary data.</text>
</comment>